<dbReference type="EMBL" id="JAKMXF010000077">
    <property type="protein sequence ID" value="KAI6658855.1"/>
    <property type="molecule type" value="Genomic_DNA"/>
</dbReference>
<protein>
    <submittedName>
        <fullName evidence="2">Uncharacterized protein</fullName>
    </submittedName>
</protein>
<sequence>MASRVCKNSSEKFCYICGRSVPHSEDLPVPVPSEILDISSDNDSSGDSDEYILPPDDNSPQLFDQDDLGDLIRDLNLPKSSSEILASRLKEKNLLLPGANISKYRTREQDFLKFFHVQPSFVYCGNIPGLIEKLGVKYNPEEWRLFIDSSKRNLKGV</sequence>
<feature type="region of interest" description="Disordered" evidence="1">
    <location>
        <begin position="37"/>
        <end position="59"/>
    </location>
</feature>
<evidence type="ECO:0000256" key="1">
    <source>
        <dbReference type="SAM" id="MobiDB-lite"/>
    </source>
</evidence>
<proteinExistence type="predicted"/>
<evidence type="ECO:0000313" key="2">
    <source>
        <dbReference type="EMBL" id="KAI6658855.1"/>
    </source>
</evidence>
<dbReference type="PANTHER" id="PTHR46114:SF1">
    <property type="entry name" value="ZAD DOMAIN-CONTAINING PROTEIN"/>
    <property type="match status" value="1"/>
</dbReference>
<organism evidence="2 3">
    <name type="scientific">Oopsacas minuta</name>
    <dbReference type="NCBI Taxonomy" id="111878"/>
    <lineage>
        <taxon>Eukaryota</taxon>
        <taxon>Metazoa</taxon>
        <taxon>Porifera</taxon>
        <taxon>Hexactinellida</taxon>
        <taxon>Hexasterophora</taxon>
        <taxon>Lyssacinosida</taxon>
        <taxon>Leucopsacidae</taxon>
        <taxon>Oopsacas</taxon>
    </lineage>
</organism>
<dbReference type="PANTHER" id="PTHR46114">
    <property type="entry name" value="APPLE DOMAIN-CONTAINING PROTEIN"/>
    <property type="match status" value="1"/>
</dbReference>
<reference evidence="2 3" key="1">
    <citation type="journal article" date="2023" name="BMC Biol.">
        <title>The compact genome of the sponge Oopsacas minuta (Hexactinellida) is lacking key metazoan core genes.</title>
        <authorList>
            <person name="Santini S."/>
            <person name="Schenkelaars Q."/>
            <person name="Jourda C."/>
            <person name="Duchesne M."/>
            <person name="Belahbib H."/>
            <person name="Rocher C."/>
            <person name="Selva M."/>
            <person name="Riesgo A."/>
            <person name="Vervoort M."/>
            <person name="Leys S.P."/>
            <person name="Kodjabachian L."/>
            <person name="Le Bivic A."/>
            <person name="Borchiellini C."/>
            <person name="Claverie J.M."/>
            <person name="Renard E."/>
        </authorList>
    </citation>
    <scope>NUCLEOTIDE SEQUENCE [LARGE SCALE GENOMIC DNA]</scope>
    <source>
        <strain evidence="2">SPO-2</strain>
    </source>
</reference>
<evidence type="ECO:0000313" key="3">
    <source>
        <dbReference type="Proteomes" id="UP001165289"/>
    </source>
</evidence>
<dbReference type="Proteomes" id="UP001165289">
    <property type="component" value="Unassembled WGS sequence"/>
</dbReference>
<comment type="caution">
    <text evidence="2">The sequence shown here is derived from an EMBL/GenBank/DDBJ whole genome shotgun (WGS) entry which is preliminary data.</text>
</comment>
<gene>
    <name evidence="2" type="ORF">LOD99_15180</name>
</gene>
<accession>A0AAV7KDS8</accession>
<keyword evidence="3" id="KW-1185">Reference proteome</keyword>
<name>A0AAV7KDS8_9METZ</name>
<dbReference type="AlphaFoldDB" id="A0AAV7KDS8"/>